<dbReference type="EMBL" id="KN275961">
    <property type="protein sequence ID" value="KGM92014.1"/>
    <property type="molecule type" value="Genomic_DNA"/>
</dbReference>
<gene>
    <name evidence="1" type="ORF">PADG_11801</name>
</gene>
<dbReference type="GeneID" id="22587698"/>
<name>A0A0A0HS12_PARBD</name>
<sequence length="205" mass="22952">MDDDGFQASTPMNRTRRKSCVTWMGRRLNHSDVDGKLATTQQLPEAKDISPRIHLWSAAMNADAPGMRSKSDQRDLQNFASAGCRDDAECPEFCSPTSGSAIRYFYKKGQFHRNRDHIIQIEARGPGGIKLNIFQQKSQLFKVHPASAPPTNIWPNKTAPLPPHAESTDGASLLSEMQMIGYEASRIRDQHPEVGFISSSQRIWV</sequence>
<evidence type="ECO:0000313" key="2">
    <source>
        <dbReference type="Proteomes" id="UP000001628"/>
    </source>
</evidence>
<dbReference type="AlphaFoldDB" id="A0A0A0HS12"/>
<reference evidence="1 2" key="1">
    <citation type="journal article" date="2011" name="PLoS Genet.">
        <title>Comparative genomic analysis of human fungal pathogens causing paracoccidioidomycosis.</title>
        <authorList>
            <person name="Desjardins C.A."/>
            <person name="Champion M.D."/>
            <person name="Holder J.W."/>
            <person name="Muszewska A."/>
            <person name="Goldberg J."/>
            <person name="Bailao A.M."/>
            <person name="Brigido M.M."/>
            <person name="Ferreira M.E."/>
            <person name="Garcia A.M."/>
            <person name="Grynberg M."/>
            <person name="Gujja S."/>
            <person name="Heiman D.I."/>
            <person name="Henn M.R."/>
            <person name="Kodira C.D."/>
            <person name="Leon-Narvaez H."/>
            <person name="Longo L.V."/>
            <person name="Ma L.J."/>
            <person name="Malavazi I."/>
            <person name="Matsuo A.L."/>
            <person name="Morais F.V."/>
            <person name="Pereira M."/>
            <person name="Rodriguez-Brito S."/>
            <person name="Sakthikumar S."/>
            <person name="Salem-Izacc S.M."/>
            <person name="Sykes S.M."/>
            <person name="Teixeira M.M."/>
            <person name="Vallejo M.C."/>
            <person name="Walter M.E."/>
            <person name="Yandava C."/>
            <person name="Young S."/>
            <person name="Zeng Q."/>
            <person name="Zucker J."/>
            <person name="Felipe M.S."/>
            <person name="Goldman G.H."/>
            <person name="Haas B.J."/>
            <person name="McEwen J.G."/>
            <person name="Nino-Vega G."/>
            <person name="Puccia R."/>
            <person name="San-Blas G."/>
            <person name="Soares C.M."/>
            <person name="Birren B.W."/>
            <person name="Cuomo C.A."/>
        </authorList>
    </citation>
    <scope>NUCLEOTIDE SEQUENCE [LARGE SCALE GENOMIC DNA]</scope>
    <source>
        <strain evidence="1 2">Pb18</strain>
    </source>
</reference>
<protein>
    <submittedName>
        <fullName evidence="1">Uncharacterized protein</fullName>
    </submittedName>
</protein>
<dbReference type="InParanoid" id="A0A0A0HS12"/>
<dbReference type="RefSeq" id="XP_010760524.1">
    <property type="nucleotide sequence ID" value="XM_010762222.1"/>
</dbReference>
<evidence type="ECO:0000313" key="1">
    <source>
        <dbReference type="EMBL" id="KGM92014.1"/>
    </source>
</evidence>
<proteinExistence type="predicted"/>
<dbReference type="KEGG" id="pbn:PADG_11801"/>
<dbReference type="HOGENOM" id="CLU_1337880_0_0_1"/>
<dbReference type="Proteomes" id="UP000001628">
    <property type="component" value="Unassembled WGS sequence"/>
</dbReference>
<dbReference type="VEuPathDB" id="FungiDB:PADG_11801"/>
<organism evidence="1 2">
    <name type="scientific">Paracoccidioides brasiliensis (strain Pb18)</name>
    <dbReference type="NCBI Taxonomy" id="502780"/>
    <lineage>
        <taxon>Eukaryota</taxon>
        <taxon>Fungi</taxon>
        <taxon>Dikarya</taxon>
        <taxon>Ascomycota</taxon>
        <taxon>Pezizomycotina</taxon>
        <taxon>Eurotiomycetes</taxon>
        <taxon>Eurotiomycetidae</taxon>
        <taxon>Onygenales</taxon>
        <taxon>Ajellomycetaceae</taxon>
        <taxon>Paracoccidioides</taxon>
    </lineage>
</organism>
<accession>A0A0A0HS12</accession>
<keyword evidence="2" id="KW-1185">Reference proteome</keyword>